<evidence type="ECO:0000256" key="1">
    <source>
        <dbReference type="SAM" id="SignalP"/>
    </source>
</evidence>
<gene>
    <name evidence="2" type="ORF">HDF12_000826</name>
</gene>
<protein>
    <submittedName>
        <fullName evidence="2">Uncharacterized protein</fullName>
    </submittedName>
</protein>
<accession>A0A7Y9NJE9</accession>
<evidence type="ECO:0000313" key="2">
    <source>
        <dbReference type="EMBL" id="NYF50461.1"/>
    </source>
</evidence>
<feature type="signal peptide" evidence="1">
    <location>
        <begin position="1"/>
        <end position="33"/>
    </location>
</feature>
<organism evidence="2 3">
    <name type="scientific">Tunturiibacter lichenicola</name>
    <dbReference type="NCBI Taxonomy" id="2051959"/>
    <lineage>
        <taxon>Bacteria</taxon>
        <taxon>Pseudomonadati</taxon>
        <taxon>Acidobacteriota</taxon>
        <taxon>Terriglobia</taxon>
        <taxon>Terriglobales</taxon>
        <taxon>Acidobacteriaceae</taxon>
        <taxon>Tunturiibacter</taxon>
    </lineage>
</organism>
<comment type="caution">
    <text evidence="2">The sequence shown here is derived from an EMBL/GenBank/DDBJ whole genome shotgun (WGS) entry which is preliminary data.</text>
</comment>
<dbReference type="Proteomes" id="UP000534186">
    <property type="component" value="Unassembled WGS sequence"/>
</dbReference>
<dbReference type="AlphaFoldDB" id="A0A7Y9NJE9"/>
<feature type="chain" id="PRO_5030966483" evidence="1">
    <location>
        <begin position="34"/>
        <end position="105"/>
    </location>
</feature>
<dbReference type="EMBL" id="JACCCV010000001">
    <property type="protein sequence ID" value="NYF50461.1"/>
    <property type="molecule type" value="Genomic_DNA"/>
</dbReference>
<keyword evidence="1" id="KW-0732">Signal</keyword>
<evidence type="ECO:0000313" key="3">
    <source>
        <dbReference type="Proteomes" id="UP000534186"/>
    </source>
</evidence>
<reference evidence="2 3" key="1">
    <citation type="submission" date="2020-07" db="EMBL/GenBank/DDBJ databases">
        <title>Genomic Encyclopedia of Type Strains, Phase IV (KMG-V): Genome sequencing to study the core and pangenomes of soil and plant-associated prokaryotes.</title>
        <authorList>
            <person name="Whitman W."/>
        </authorList>
    </citation>
    <scope>NUCLEOTIDE SEQUENCE [LARGE SCALE GENOMIC DNA]</scope>
    <source>
        <strain evidence="2 3">M8UP30</strain>
    </source>
</reference>
<name>A0A7Y9NJE9_9BACT</name>
<sequence>MKITNVKAMVAKGVTVGLLAGAFVLAAPAKADAQQFAVGVRVGYPAYYGYPARGYYYGPDYYARLRFEQERRHAEWVRAHEFERYHYDHRDDPRDYRHDDHRDRW</sequence>
<proteinExistence type="predicted"/>